<reference evidence="2" key="1">
    <citation type="journal article" date="2018" name="DNA Res.">
        <title>Multiple hybrid de novo genome assembly of finger millet, an orphan allotetraploid crop.</title>
        <authorList>
            <person name="Hatakeyama M."/>
            <person name="Aluri S."/>
            <person name="Balachadran M.T."/>
            <person name="Sivarajan S.R."/>
            <person name="Patrignani A."/>
            <person name="Gruter S."/>
            <person name="Poveda L."/>
            <person name="Shimizu-Inatsugi R."/>
            <person name="Baeten J."/>
            <person name="Francoijs K.J."/>
            <person name="Nataraja K.N."/>
            <person name="Reddy Y.A.N."/>
            <person name="Phadnis S."/>
            <person name="Ravikumar R.L."/>
            <person name="Schlapbach R."/>
            <person name="Sreeman S.M."/>
            <person name="Shimizu K.K."/>
        </authorList>
    </citation>
    <scope>NUCLEOTIDE SEQUENCE</scope>
</reference>
<dbReference type="EMBL" id="BQKI01000074">
    <property type="protein sequence ID" value="GJN19473.1"/>
    <property type="molecule type" value="Genomic_DNA"/>
</dbReference>
<evidence type="ECO:0000313" key="2">
    <source>
        <dbReference type="EMBL" id="GJN19473.1"/>
    </source>
</evidence>
<dbReference type="SUPFAM" id="SSF81383">
    <property type="entry name" value="F-box domain"/>
    <property type="match status" value="1"/>
</dbReference>
<dbReference type="Gene3D" id="1.20.1280.50">
    <property type="match status" value="1"/>
</dbReference>
<keyword evidence="3" id="KW-1185">Reference proteome</keyword>
<proteinExistence type="predicted"/>
<protein>
    <recommendedName>
        <fullName evidence="1">F-box domain-containing protein</fullName>
    </recommendedName>
</protein>
<reference evidence="2" key="2">
    <citation type="submission" date="2021-12" db="EMBL/GenBank/DDBJ databases">
        <title>Resequencing data analysis of finger millet.</title>
        <authorList>
            <person name="Hatakeyama M."/>
            <person name="Aluri S."/>
            <person name="Balachadran M.T."/>
            <person name="Sivarajan S.R."/>
            <person name="Poveda L."/>
            <person name="Shimizu-Inatsugi R."/>
            <person name="Schlapbach R."/>
            <person name="Sreeman S.M."/>
            <person name="Shimizu K.K."/>
        </authorList>
    </citation>
    <scope>NUCLEOTIDE SEQUENCE</scope>
</reference>
<name>A0AAV5E9N7_ELECO</name>
<dbReference type="PANTHER" id="PTHR32133">
    <property type="entry name" value="OS07G0120400 PROTEIN"/>
    <property type="match status" value="1"/>
</dbReference>
<feature type="domain" description="F-box" evidence="1">
    <location>
        <begin position="20"/>
        <end position="56"/>
    </location>
</feature>
<dbReference type="InterPro" id="IPR036047">
    <property type="entry name" value="F-box-like_dom_sf"/>
</dbReference>
<evidence type="ECO:0000259" key="1">
    <source>
        <dbReference type="Pfam" id="PF12937"/>
    </source>
</evidence>
<dbReference type="Pfam" id="PF12937">
    <property type="entry name" value="F-box-like"/>
    <property type="match status" value="1"/>
</dbReference>
<accession>A0AAV5E9N7</accession>
<dbReference type="Proteomes" id="UP001054889">
    <property type="component" value="Unassembled WGS sequence"/>
</dbReference>
<dbReference type="PANTHER" id="PTHR32133:SF380">
    <property type="entry name" value="OS10G0137700 PROTEIN"/>
    <property type="match status" value="1"/>
</dbReference>
<dbReference type="AlphaFoldDB" id="A0AAV5E9N7"/>
<organism evidence="2 3">
    <name type="scientific">Eleusine coracana subsp. coracana</name>
    <dbReference type="NCBI Taxonomy" id="191504"/>
    <lineage>
        <taxon>Eukaryota</taxon>
        <taxon>Viridiplantae</taxon>
        <taxon>Streptophyta</taxon>
        <taxon>Embryophyta</taxon>
        <taxon>Tracheophyta</taxon>
        <taxon>Spermatophyta</taxon>
        <taxon>Magnoliopsida</taxon>
        <taxon>Liliopsida</taxon>
        <taxon>Poales</taxon>
        <taxon>Poaceae</taxon>
        <taxon>PACMAD clade</taxon>
        <taxon>Chloridoideae</taxon>
        <taxon>Cynodonteae</taxon>
        <taxon>Eleusininae</taxon>
        <taxon>Eleusine</taxon>
    </lineage>
</organism>
<evidence type="ECO:0000313" key="3">
    <source>
        <dbReference type="Proteomes" id="UP001054889"/>
    </source>
</evidence>
<dbReference type="InterPro" id="IPR001810">
    <property type="entry name" value="F-box_dom"/>
</dbReference>
<comment type="caution">
    <text evidence="2">The sequence shown here is derived from an EMBL/GenBank/DDBJ whole genome shotgun (WGS) entry which is preliminary data.</text>
</comment>
<gene>
    <name evidence="2" type="primary">gb06753</name>
    <name evidence="2" type="ORF">PR202_gb06753</name>
</gene>
<sequence length="376" mass="41781">MTGGRRCISPSSASPLDNVDILFEILLRLPPAPSSLPRASGVCKLWRRLVSDPAFLRCFHARHRRNPPLLGFFSEGLGGISFTPALEPPDRVPPEYFSLQLDDTLRSIICCRHGLILFENMRSEFLVWDPVTGDQHHIVVPAECRFNKKDLLILHGFVLRDDIGGGPSNNFRVLLVGVDFLRFTRTYARVYSSDTGTWGNLISTASPSMNPMHVPSVMCLVVIETPLEVSNMSQKRQFRVMQADGGGVLGLLFLSSFSIQLWKRKADCDGIAAWELGRTIDLHTLLPLGSDEGLSPTIGICGFAEDDNVLLLRTGDDVFMIQLESMQLKKPFVMHISCDKANIGICYKLYHPFTCVYTAGISIGERQDGAELLQNT</sequence>